<organism evidence="7 8">
    <name type="scientific">Stephanodiscus triporus</name>
    <dbReference type="NCBI Taxonomy" id="2934178"/>
    <lineage>
        <taxon>Eukaryota</taxon>
        <taxon>Sar</taxon>
        <taxon>Stramenopiles</taxon>
        <taxon>Ochrophyta</taxon>
        <taxon>Bacillariophyta</taxon>
        <taxon>Coscinodiscophyceae</taxon>
        <taxon>Thalassiosirophycidae</taxon>
        <taxon>Stephanodiscales</taxon>
        <taxon>Stephanodiscaceae</taxon>
        <taxon>Stephanodiscus</taxon>
    </lineage>
</organism>
<sequence length="314" mass="34405">MIYNKGCSPIARAITGKRFGTTSSSASSFVTVKGGVAAEGRSQTRPRAVVLVLGFGGAKSSHMEKYARLYNRKGCSTVSGTASNRSLFVDPAGVDSFAREAVREVANLLREDESPPPPAERATPVVMHIMSNGGAFVVRRIGEMLAAPIDSCAPDARCDLELFGARLRAGCQIFDSAPCYLDGKSCFNVMRNLIPNPIVGIPMATLFTLRMYVLNAMSRMMGKPTFGETFWNALIEDTTCGMQAFLYSCKDDVAHSTKIEEFVTERSRRGVNVMAQHFYDSSHVQHLRLHGKEYSDFIENVLIEMEEGGNKKMS</sequence>
<keyword evidence="5" id="KW-0539">Nucleus</keyword>
<evidence type="ECO:0000256" key="3">
    <source>
        <dbReference type="ARBA" id="ARBA00022989"/>
    </source>
</evidence>
<reference evidence="7 8" key="1">
    <citation type="submission" date="2024-10" db="EMBL/GenBank/DDBJ databases">
        <title>Updated reference genomes for cyclostephanoid diatoms.</title>
        <authorList>
            <person name="Roberts W.R."/>
            <person name="Alverson A.J."/>
        </authorList>
    </citation>
    <scope>NUCLEOTIDE SEQUENCE [LARGE SCALE GENOMIC DNA]</scope>
    <source>
        <strain evidence="7 8">AJA276-08</strain>
    </source>
</reference>
<dbReference type="Proteomes" id="UP001530315">
    <property type="component" value="Unassembled WGS sequence"/>
</dbReference>
<evidence type="ECO:0000313" key="7">
    <source>
        <dbReference type="EMBL" id="KAL3773277.1"/>
    </source>
</evidence>
<dbReference type="GO" id="GO:0031965">
    <property type="term" value="C:nuclear membrane"/>
    <property type="evidence" value="ECO:0007669"/>
    <property type="project" value="UniProtKB-SubCell"/>
</dbReference>
<dbReference type="Pfam" id="PF05705">
    <property type="entry name" value="DUF829"/>
    <property type="match status" value="1"/>
</dbReference>
<dbReference type="AlphaFoldDB" id="A0ABD3NBA1"/>
<accession>A0ABD3NBA1</accession>
<dbReference type="EMBL" id="JALLAZ020001540">
    <property type="protein sequence ID" value="KAL3773277.1"/>
    <property type="molecule type" value="Genomic_DNA"/>
</dbReference>
<gene>
    <name evidence="7" type="ORF">ACHAW5_003440</name>
</gene>
<name>A0ABD3NBA1_9STRA</name>
<keyword evidence="2" id="KW-0812">Transmembrane</keyword>
<evidence type="ECO:0000256" key="1">
    <source>
        <dbReference type="ARBA" id="ARBA00004126"/>
    </source>
</evidence>
<comment type="subcellular location">
    <subcellularLocation>
        <location evidence="6">Endomembrane system</location>
        <topology evidence="6">Single-pass membrane protein</topology>
    </subcellularLocation>
    <subcellularLocation>
        <location evidence="1">Nucleus membrane</location>
    </subcellularLocation>
</comment>
<dbReference type="InterPro" id="IPR008547">
    <property type="entry name" value="DUF829_TMEM53"/>
</dbReference>
<keyword evidence="4" id="KW-0472">Membrane</keyword>
<evidence type="ECO:0000256" key="6">
    <source>
        <dbReference type="ARBA" id="ARBA00037847"/>
    </source>
</evidence>
<keyword evidence="3" id="KW-1133">Transmembrane helix</keyword>
<keyword evidence="8" id="KW-1185">Reference proteome</keyword>
<evidence type="ECO:0000256" key="2">
    <source>
        <dbReference type="ARBA" id="ARBA00022692"/>
    </source>
</evidence>
<protein>
    <submittedName>
        <fullName evidence="7">Uncharacterized protein</fullName>
    </submittedName>
</protein>
<evidence type="ECO:0000256" key="4">
    <source>
        <dbReference type="ARBA" id="ARBA00023136"/>
    </source>
</evidence>
<evidence type="ECO:0000256" key="5">
    <source>
        <dbReference type="ARBA" id="ARBA00023242"/>
    </source>
</evidence>
<proteinExistence type="predicted"/>
<comment type="caution">
    <text evidence="7">The sequence shown here is derived from an EMBL/GenBank/DDBJ whole genome shotgun (WGS) entry which is preliminary data.</text>
</comment>
<evidence type="ECO:0000313" key="8">
    <source>
        <dbReference type="Proteomes" id="UP001530315"/>
    </source>
</evidence>
<dbReference type="PANTHER" id="PTHR12265:SF30">
    <property type="entry name" value="TRANSMEMBRANE PROTEIN 53"/>
    <property type="match status" value="1"/>
</dbReference>
<dbReference type="PANTHER" id="PTHR12265">
    <property type="entry name" value="TRANSMEMBRANE PROTEIN 53"/>
    <property type="match status" value="1"/>
</dbReference>